<dbReference type="InterPro" id="IPR036928">
    <property type="entry name" value="AS_sf"/>
</dbReference>
<feature type="non-terminal residue" evidence="4">
    <location>
        <position position="1"/>
    </location>
</feature>
<accession>A0A9W9S2G1</accession>
<reference evidence="4" key="1">
    <citation type="submission" date="2022-11" db="EMBL/GenBank/DDBJ databases">
        <authorList>
            <person name="Petersen C."/>
        </authorList>
    </citation>
    <scope>NUCLEOTIDE SEQUENCE</scope>
    <source>
        <strain evidence="4">IBT 29864</strain>
    </source>
</reference>
<dbReference type="PANTHER" id="PTHR46310:SF7">
    <property type="entry name" value="AMIDASE 1"/>
    <property type="match status" value="1"/>
</dbReference>
<dbReference type="Gene3D" id="3.90.1300.10">
    <property type="entry name" value="Amidase signature (AS) domain"/>
    <property type="match status" value="1"/>
</dbReference>
<dbReference type="OrthoDB" id="5423360at2759"/>
<dbReference type="SUPFAM" id="SSF75304">
    <property type="entry name" value="Amidase signature (AS) enzymes"/>
    <property type="match status" value="1"/>
</dbReference>
<dbReference type="InterPro" id="IPR058329">
    <property type="entry name" value="Arp1_N"/>
</dbReference>
<evidence type="ECO:0000259" key="3">
    <source>
        <dbReference type="Pfam" id="PF26053"/>
    </source>
</evidence>
<name>A0A9W9S2G1_9EURO</name>
<feature type="signal peptide" evidence="1">
    <location>
        <begin position="1"/>
        <end position="20"/>
    </location>
</feature>
<evidence type="ECO:0000256" key="1">
    <source>
        <dbReference type="SAM" id="SignalP"/>
    </source>
</evidence>
<feature type="domain" description="Amidase" evidence="2">
    <location>
        <begin position="199"/>
        <end position="371"/>
    </location>
</feature>
<dbReference type="AlphaFoldDB" id="A0A9W9S2G1"/>
<evidence type="ECO:0000259" key="2">
    <source>
        <dbReference type="Pfam" id="PF01425"/>
    </source>
</evidence>
<feature type="domain" description="Scytalone dehydratase-like protein Arp1 N-terminal" evidence="3">
    <location>
        <begin position="58"/>
        <end position="155"/>
    </location>
</feature>
<evidence type="ECO:0000313" key="5">
    <source>
        <dbReference type="Proteomes" id="UP001147782"/>
    </source>
</evidence>
<dbReference type="GeneID" id="81438295"/>
<keyword evidence="5" id="KW-1185">Reference proteome</keyword>
<proteinExistence type="predicted"/>
<dbReference type="RefSeq" id="XP_056554529.1">
    <property type="nucleotide sequence ID" value="XM_056699116.1"/>
</dbReference>
<organism evidence="4 5">
    <name type="scientific">Penicillium cataractarum</name>
    <dbReference type="NCBI Taxonomy" id="2100454"/>
    <lineage>
        <taxon>Eukaryota</taxon>
        <taxon>Fungi</taxon>
        <taxon>Dikarya</taxon>
        <taxon>Ascomycota</taxon>
        <taxon>Pezizomycotina</taxon>
        <taxon>Eurotiomycetes</taxon>
        <taxon>Eurotiomycetidae</taxon>
        <taxon>Eurotiales</taxon>
        <taxon>Aspergillaceae</taxon>
        <taxon>Penicillium</taxon>
    </lineage>
</organism>
<keyword evidence="1" id="KW-0732">Signal</keyword>
<dbReference type="Pfam" id="PF01425">
    <property type="entry name" value="Amidase"/>
    <property type="match status" value="1"/>
</dbReference>
<dbReference type="PANTHER" id="PTHR46310">
    <property type="entry name" value="AMIDASE 1"/>
    <property type="match status" value="1"/>
</dbReference>
<feature type="chain" id="PRO_5040906897" description="Amidase domain-containing protein" evidence="1">
    <location>
        <begin position="21"/>
        <end position="599"/>
    </location>
</feature>
<comment type="caution">
    <text evidence="4">The sequence shown here is derived from an EMBL/GenBank/DDBJ whole genome shotgun (WGS) entry which is preliminary data.</text>
</comment>
<dbReference type="EMBL" id="JAPZBS010000005">
    <property type="protein sequence ID" value="KAJ5370095.1"/>
    <property type="molecule type" value="Genomic_DNA"/>
</dbReference>
<protein>
    <recommendedName>
        <fullName evidence="6">Amidase domain-containing protein</fullName>
    </recommendedName>
</protein>
<evidence type="ECO:0008006" key="6">
    <source>
        <dbReference type="Google" id="ProtNLM"/>
    </source>
</evidence>
<dbReference type="Pfam" id="PF26053">
    <property type="entry name" value="DUF8016"/>
    <property type="match status" value="1"/>
</dbReference>
<evidence type="ECO:0000313" key="4">
    <source>
        <dbReference type="EMBL" id="KAJ5370095.1"/>
    </source>
</evidence>
<reference evidence="4" key="2">
    <citation type="journal article" date="2023" name="IMA Fungus">
        <title>Comparative genomic study of the Penicillium genus elucidates a diverse pangenome and 15 lateral gene transfer events.</title>
        <authorList>
            <person name="Petersen C."/>
            <person name="Sorensen T."/>
            <person name="Nielsen M.R."/>
            <person name="Sondergaard T.E."/>
            <person name="Sorensen J.L."/>
            <person name="Fitzpatrick D.A."/>
            <person name="Frisvad J.C."/>
            <person name="Nielsen K.L."/>
        </authorList>
    </citation>
    <scope>NUCLEOTIDE SEQUENCE</scope>
    <source>
        <strain evidence="4">IBT 29864</strain>
    </source>
</reference>
<dbReference type="InterPro" id="IPR023631">
    <property type="entry name" value="Amidase_dom"/>
</dbReference>
<gene>
    <name evidence="4" type="ORF">N7496_006187</name>
</gene>
<dbReference type="Proteomes" id="UP001147782">
    <property type="component" value="Unassembled WGS sequence"/>
</dbReference>
<sequence>MFLSSSIQLILLVFTDVAYCISLKGQTVELNGISFYLPPKVLGTFGSDDSPLVANLTEALYPITFVDIAGSNSSLDAIVADYQSMDDVFNIGFLKVILHNGHSNDAIQDLQTAKSKYGVEAVFPYVVDSFNVSLPPGPYFWSPASGIINAAYRLYSDKQGAFTQGLIPLRDGSYDAVPAAVPGAGSMTIGVPSRLYSTKDTAKPLAGVRLGVKDIFDVAGVKSSGGNRAYYQLSPPANATAPAIQKLIDAGAILVGKMKTSQFANGEWATADWVDYHAPFNPRGDGYQDPGSSSSGPAAGVASYDWLDLTVGTDTGGSIRVPAGVNGVYGIRPSHDLALLKGIIPLSPEMDTVGMLARNTTLLKEASKILYGGLRANTSLPRKLYLVDFPANRSSQSDTLLSDFAESLADILQTTAKVFDIEKLWNYTAPNEANGARLVDFVGDVFPLLSAKEQYDLVGSKLYTHYKEENEGRLPFIDPSPSIRWTWGTEQSNASIDEAFHNLSIFKSWWHSHGQAGGADSCSDSLFVYPQSTGETIYRDGPYPIDAPGIPSGFAIDRVPSFVGSPDFALPIGESEYYSRVSNRTEVLPVAVDIMGGKG</sequence>